<feature type="transmembrane region" description="Helical" evidence="1">
    <location>
        <begin position="99"/>
        <end position="118"/>
    </location>
</feature>
<evidence type="ECO:0000256" key="1">
    <source>
        <dbReference type="SAM" id="Phobius"/>
    </source>
</evidence>
<keyword evidence="1" id="KW-1133">Transmembrane helix</keyword>
<evidence type="ECO:0000256" key="2">
    <source>
        <dbReference type="SAM" id="SignalP"/>
    </source>
</evidence>
<feature type="signal peptide" evidence="2">
    <location>
        <begin position="1"/>
        <end position="26"/>
    </location>
</feature>
<keyword evidence="1" id="KW-0812">Transmembrane</keyword>
<sequence length="120" mass="12926">MRPTGILNITLLGFMALWVRSPAALCEEAVASHISASDDVNTVSSKSAAYEQTAQASTAAAAERVAAQGQVRVAGGLHEYINRRLESSTERSFDHSMKMILIGVVAFILICILAHYMCNQ</sequence>
<protein>
    <submittedName>
        <fullName evidence="3">Uncharacterized protein</fullName>
    </submittedName>
</protein>
<dbReference type="GeneID" id="94194388"/>
<gene>
    <name evidence="3" type="ORF">BcabD6B2_23420</name>
</gene>
<keyword evidence="2" id="KW-0732">Signal</keyword>
<accession>A0AAV4LTC1</accession>
<comment type="caution">
    <text evidence="3">The sequence shown here is derived from an EMBL/GenBank/DDBJ whole genome shotgun (WGS) entry which is preliminary data.</text>
</comment>
<keyword evidence="4" id="KW-1185">Reference proteome</keyword>
<dbReference type="AlphaFoldDB" id="A0AAV4LTC1"/>
<organism evidence="3 4">
    <name type="scientific">Babesia caballi</name>
    <dbReference type="NCBI Taxonomy" id="5871"/>
    <lineage>
        <taxon>Eukaryota</taxon>
        <taxon>Sar</taxon>
        <taxon>Alveolata</taxon>
        <taxon>Apicomplexa</taxon>
        <taxon>Aconoidasida</taxon>
        <taxon>Piroplasmida</taxon>
        <taxon>Babesiidae</taxon>
        <taxon>Babesia</taxon>
    </lineage>
</organism>
<feature type="chain" id="PRO_5043977449" evidence="2">
    <location>
        <begin position="27"/>
        <end position="120"/>
    </location>
</feature>
<keyword evidence="1" id="KW-0472">Membrane</keyword>
<dbReference type="EMBL" id="BPLF01000002">
    <property type="protein sequence ID" value="GIX62907.1"/>
    <property type="molecule type" value="Genomic_DNA"/>
</dbReference>
<name>A0AAV4LTC1_BABCB</name>
<proteinExistence type="predicted"/>
<reference evidence="3 4" key="1">
    <citation type="submission" date="2021-06" db="EMBL/GenBank/DDBJ databases">
        <title>Genome sequence of Babesia caballi.</title>
        <authorList>
            <person name="Yamagishi J."/>
            <person name="Kidaka T."/>
            <person name="Ochi A."/>
        </authorList>
    </citation>
    <scope>NUCLEOTIDE SEQUENCE [LARGE SCALE GENOMIC DNA]</scope>
    <source>
        <strain evidence="3">USDA-D6B2</strain>
    </source>
</reference>
<dbReference type="RefSeq" id="XP_067714976.1">
    <property type="nucleotide sequence ID" value="XM_067858875.1"/>
</dbReference>
<dbReference type="Proteomes" id="UP001497744">
    <property type="component" value="Unassembled WGS sequence"/>
</dbReference>
<evidence type="ECO:0000313" key="3">
    <source>
        <dbReference type="EMBL" id="GIX62907.1"/>
    </source>
</evidence>
<evidence type="ECO:0000313" key="4">
    <source>
        <dbReference type="Proteomes" id="UP001497744"/>
    </source>
</evidence>